<evidence type="ECO:0000256" key="1">
    <source>
        <dbReference type="SAM" id="Phobius"/>
    </source>
</evidence>
<evidence type="ECO:0000313" key="3">
    <source>
        <dbReference type="Proteomes" id="UP000246635"/>
    </source>
</evidence>
<feature type="transmembrane region" description="Helical" evidence="1">
    <location>
        <begin position="28"/>
        <end position="49"/>
    </location>
</feature>
<keyword evidence="1" id="KW-0812">Transmembrane</keyword>
<dbReference type="Proteomes" id="UP000246635">
    <property type="component" value="Unassembled WGS sequence"/>
</dbReference>
<feature type="transmembrane region" description="Helical" evidence="1">
    <location>
        <begin position="69"/>
        <end position="87"/>
    </location>
</feature>
<keyword evidence="3" id="KW-1185">Reference proteome</keyword>
<keyword evidence="1" id="KW-0472">Membrane</keyword>
<gene>
    <name evidence="2" type="ORF">DFQ01_12273</name>
</gene>
<keyword evidence="1" id="KW-1133">Transmembrane helix</keyword>
<accession>A0A2V2YRX9</accession>
<sequence length="96" mass="11088">MNYAIIGCTFILSAFVSIRVMRSTRNQWLGMAAALGMNSIILVTAAWLLLRTDEQVRLFGIDHANRFTLILALPFITWVHLMMLSFVRKRMAWRQS</sequence>
<dbReference type="EMBL" id="QGTQ01000022">
    <property type="protein sequence ID" value="PWV97342.1"/>
    <property type="molecule type" value="Genomic_DNA"/>
</dbReference>
<dbReference type="AlphaFoldDB" id="A0A2V2YRX9"/>
<dbReference type="RefSeq" id="WP_110046065.1">
    <property type="nucleotide sequence ID" value="NZ_CP054613.1"/>
</dbReference>
<proteinExistence type="predicted"/>
<dbReference type="OrthoDB" id="2942192at2"/>
<comment type="caution">
    <text evidence="2">The sequence shown here is derived from an EMBL/GenBank/DDBJ whole genome shotgun (WGS) entry which is preliminary data.</text>
</comment>
<organism evidence="2 3">
    <name type="scientific">Paenibacillus cellulosilyticus</name>
    <dbReference type="NCBI Taxonomy" id="375489"/>
    <lineage>
        <taxon>Bacteria</taxon>
        <taxon>Bacillati</taxon>
        <taxon>Bacillota</taxon>
        <taxon>Bacilli</taxon>
        <taxon>Bacillales</taxon>
        <taxon>Paenibacillaceae</taxon>
        <taxon>Paenibacillus</taxon>
    </lineage>
</organism>
<reference evidence="2 3" key="1">
    <citation type="submission" date="2018-05" db="EMBL/GenBank/DDBJ databases">
        <title>Genomic Encyclopedia of Type Strains, Phase III (KMG-III): the genomes of soil and plant-associated and newly described type strains.</title>
        <authorList>
            <person name="Whitman W."/>
        </authorList>
    </citation>
    <scope>NUCLEOTIDE SEQUENCE [LARGE SCALE GENOMIC DNA]</scope>
    <source>
        <strain evidence="2 3">CECT 5696</strain>
    </source>
</reference>
<protein>
    <submittedName>
        <fullName evidence="2">Uncharacterized protein</fullName>
    </submittedName>
</protein>
<name>A0A2V2YRX9_9BACL</name>
<evidence type="ECO:0000313" key="2">
    <source>
        <dbReference type="EMBL" id="PWV97342.1"/>
    </source>
</evidence>